<keyword evidence="4" id="KW-0812">Transmembrane</keyword>
<dbReference type="Gene3D" id="3.60.21.10">
    <property type="match status" value="1"/>
</dbReference>
<dbReference type="Pfam" id="PF00149">
    <property type="entry name" value="Metallophos"/>
    <property type="match status" value="1"/>
</dbReference>
<keyword evidence="1" id="KW-0479">Metal-binding</keyword>
<evidence type="ECO:0000256" key="4">
    <source>
        <dbReference type="SAM" id="Phobius"/>
    </source>
</evidence>
<keyword evidence="2" id="KW-0378">Hydrolase</keyword>
<keyword evidence="4" id="KW-0472">Membrane</keyword>
<dbReference type="InterPro" id="IPR051158">
    <property type="entry name" value="Metallophosphoesterase_sf"/>
</dbReference>
<dbReference type="OrthoDB" id="5241348at2"/>
<dbReference type="EMBL" id="QZEY01000010">
    <property type="protein sequence ID" value="RJL29955.1"/>
    <property type="molecule type" value="Genomic_DNA"/>
</dbReference>
<keyword evidence="7" id="KW-1185">Reference proteome</keyword>
<evidence type="ECO:0000256" key="2">
    <source>
        <dbReference type="ARBA" id="ARBA00022801"/>
    </source>
</evidence>
<evidence type="ECO:0000256" key="3">
    <source>
        <dbReference type="SAM" id="MobiDB-lite"/>
    </source>
</evidence>
<gene>
    <name evidence="6" type="ORF">D5H75_23690</name>
</gene>
<dbReference type="GO" id="GO:0016020">
    <property type="term" value="C:membrane"/>
    <property type="evidence" value="ECO:0007669"/>
    <property type="project" value="GOC"/>
</dbReference>
<dbReference type="PANTHER" id="PTHR31302:SF31">
    <property type="entry name" value="PHOSPHODIESTERASE YAEI"/>
    <property type="match status" value="1"/>
</dbReference>
<dbReference type="CDD" id="cd00838">
    <property type="entry name" value="MPP_superfamily"/>
    <property type="match status" value="1"/>
</dbReference>
<evidence type="ECO:0000259" key="5">
    <source>
        <dbReference type="Pfam" id="PF00149"/>
    </source>
</evidence>
<feature type="domain" description="Calcineurin-like phosphoesterase" evidence="5">
    <location>
        <begin position="243"/>
        <end position="417"/>
    </location>
</feature>
<name>A0A3A4ANB3_9ACTN</name>
<reference evidence="6 7" key="1">
    <citation type="submission" date="2018-09" db="EMBL/GenBank/DDBJ databases">
        <title>YIM 75507 draft genome.</title>
        <authorList>
            <person name="Tang S."/>
            <person name="Feng Y."/>
        </authorList>
    </citation>
    <scope>NUCLEOTIDE SEQUENCE [LARGE SCALE GENOMIC DNA]</scope>
    <source>
        <strain evidence="6 7">YIM 75507</strain>
    </source>
</reference>
<protein>
    <recommendedName>
        <fullName evidence="5">Calcineurin-like phosphoesterase domain-containing protein</fullName>
    </recommendedName>
</protein>
<dbReference type="SUPFAM" id="SSF56300">
    <property type="entry name" value="Metallo-dependent phosphatases"/>
    <property type="match status" value="1"/>
</dbReference>
<evidence type="ECO:0000313" key="6">
    <source>
        <dbReference type="EMBL" id="RJL29955.1"/>
    </source>
</evidence>
<dbReference type="RefSeq" id="WP_119928733.1">
    <property type="nucleotide sequence ID" value="NZ_QZEY01000010.1"/>
</dbReference>
<feature type="region of interest" description="Disordered" evidence="3">
    <location>
        <begin position="490"/>
        <end position="527"/>
    </location>
</feature>
<dbReference type="GO" id="GO:0046872">
    <property type="term" value="F:metal ion binding"/>
    <property type="evidence" value="ECO:0007669"/>
    <property type="project" value="UniProtKB-KW"/>
</dbReference>
<accession>A0A3A4ANB3</accession>
<proteinExistence type="predicted"/>
<dbReference type="PANTHER" id="PTHR31302">
    <property type="entry name" value="TRANSMEMBRANE PROTEIN WITH METALLOPHOSPHOESTERASE DOMAIN-RELATED"/>
    <property type="match status" value="1"/>
</dbReference>
<sequence>MEFARSLPAAARRLLARRSVRRPARWASILLVAVAGAWLGVALAGPVHTRVGPAEVGLSLTPSWEGDTVLDVRPLGTLTFDSHDGPAGLGVRIEGIETDRARELINSQRAVDRLPESIEADLRHGLVRLALYAGFSALLGAGVLGLIVYRRPSRALLTSGVSLLVAGAVLGAAVLTFRPQSIVEPRYTGLLTGAPSLVGSAQSIVQRFSVYRTQLAKIVTNVSQLYEAASGLPDFAPDPSTVRVLHVSDIHLNPIAWNVIRSLVDQFKIDAIIDTGDLTDHGSSPENRFTDEIGRLGVPYVWVRGNHDSMGTQRAVARKRNAVVLDGDFAEVAGLRIYGIGDPRFTPDKSVVVASNDDLAALGRAEAERLTRVPGPPDDRGRLNRELTTDVVAVHDPTIGRAMGGAAPLVLSGHTHRRSEELLPSGTRLLIQGSTGGAGLRALEKDTPTPIQAAVLYFDKDTKRLRAWDNVTLGGLGLQSAQIERHIEPEPGRTIHPVPTPAPSPVETVPGTSTATVPATTAPGAAD</sequence>
<feature type="transmembrane region" description="Helical" evidence="4">
    <location>
        <begin position="129"/>
        <end position="149"/>
    </location>
</feature>
<evidence type="ECO:0000256" key="1">
    <source>
        <dbReference type="ARBA" id="ARBA00022723"/>
    </source>
</evidence>
<dbReference type="AlphaFoldDB" id="A0A3A4ANB3"/>
<dbReference type="Proteomes" id="UP000265768">
    <property type="component" value="Unassembled WGS sequence"/>
</dbReference>
<dbReference type="GO" id="GO:0009245">
    <property type="term" value="P:lipid A biosynthetic process"/>
    <property type="evidence" value="ECO:0007669"/>
    <property type="project" value="TreeGrafter"/>
</dbReference>
<dbReference type="InterPro" id="IPR004843">
    <property type="entry name" value="Calcineurin-like_PHP"/>
</dbReference>
<dbReference type="InterPro" id="IPR029052">
    <property type="entry name" value="Metallo-depent_PP-like"/>
</dbReference>
<comment type="caution">
    <text evidence="6">The sequence shown here is derived from an EMBL/GenBank/DDBJ whole genome shotgun (WGS) entry which is preliminary data.</text>
</comment>
<evidence type="ECO:0000313" key="7">
    <source>
        <dbReference type="Proteomes" id="UP000265768"/>
    </source>
</evidence>
<feature type="transmembrane region" description="Helical" evidence="4">
    <location>
        <begin position="156"/>
        <end position="177"/>
    </location>
</feature>
<dbReference type="GO" id="GO:0008758">
    <property type="term" value="F:UDP-2,3-diacylglucosamine hydrolase activity"/>
    <property type="evidence" value="ECO:0007669"/>
    <property type="project" value="TreeGrafter"/>
</dbReference>
<organism evidence="6 7">
    <name type="scientific">Bailinhaonella thermotolerans</name>
    <dbReference type="NCBI Taxonomy" id="1070861"/>
    <lineage>
        <taxon>Bacteria</taxon>
        <taxon>Bacillati</taxon>
        <taxon>Actinomycetota</taxon>
        <taxon>Actinomycetes</taxon>
        <taxon>Streptosporangiales</taxon>
        <taxon>Streptosporangiaceae</taxon>
        <taxon>Bailinhaonella</taxon>
    </lineage>
</organism>
<keyword evidence="4" id="KW-1133">Transmembrane helix</keyword>
<feature type="compositionally biased region" description="Low complexity" evidence="3">
    <location>
        <begin position="508"/>
        <end position="527"/>
    </location>
</feature>